<evidence type="ECO:0000259" key="2">
    <source>
        <dbReference type="Pfam" id="PF07693"/>
    </source>
</evidence>
<dbReference type="InterPro" id="IPR011646">
    <property type="entry name" value="KAP_P-loop"/>
</dbReference>
<organism evidence="3 4">
    <name type="scientific">Aequorivita iocasae</name>
    <dbReference type="NCBI Taxonomy" id="2803865"/>
    <lineage>
        <taxon>Bacteria</taxon>
        <taxon>Pseudomonadati</taxon>
        <taxon>Bacteroidota</taxon>
        <taxon>Flavobacteriia</taxon>
        <taxon>Flavobacteriales</taxon>
        <taxon>Flavobacteriaceae</taxon>
        <taxon>Aequorivita</taxon>
    </lineage>
</organism>
<keyword evidence="1" id="KW-0812">Transmembrane</keyword>
<gene>
    <name evidence="3" type="ORF">JK629_11675</name>
</gene>
<accession>A0ABX7DPI6</accession>
<proteinExistence type="predicted"/>
<dbReference type="Proteomes" id="UP000629420">
    <property type="component" value="Chromosome"/>
</dbReference>
<protein>
    <recommendedName>
        <fullName evidence="2">KAP NTPase domain-containing protein</fullName>
    </recommendedName>
</protein>
<feature type="domain" description="KAP NTPase" evidence="2">
    <location>
        <begin position="156"/>
        <end position="459"/>
    </location>
</feature>
<evidence type="ECO:0000256" key="1">
    <source>
        <dbReference type="SAM" id="Phobius"/>
    </source>
</evidence>
<dbReference type="Gene3D" id="3.40.50.300">
    <property type="entry name" value="P-loop containing nucleotide triphosphate hydrolases"/>
    <property type="match status" value="1"/>
</dbReference>
<dbReference type="EMBL" id="CP068439">
    <property type="protein sequence ID" value="QQX75989.1"/>
    <property type="molecule type" value="Genomic_DNA"/>
</dbReference>
<feature type="transmembrane region" description="Helical" evidence="1">
    <location>
        <begin position="50"/>
        <end position="66"/>
    </location>
</feature>
<sequence>MLNDWIENCRKYVLRYLLIIAILFVSKNIIQKLLIGLGKLFNFESTEFKIGYIILIILGFSSYLFLIDKKFIVSKKGHFLAIALFSSYLIFRFFDNGVIYLPEPTLLKYIDVVVLFFLLHCIHWSNIKLLSSITNSNSKDFFINDAVFVDGEIDNELIVQKLITSIKGYKPKNSFSIGINAEWGFGKSTFLHRFDQEFRKTNSETIMFWFHIWKNKGDKAIIDNFFKEFATNLKPHSAEIEDNIEKYTDAILSVSPGEISNLIRAGKDIFREDHSLEGYYQKIQEAIKRINRQIIIILDDLDRLENNEILDTYKIIRTLSDFDNVIFLAGYDRNYLEKTLGDSKENYINKIFQVEIDLLPFDESQINEMLLDGIKKAFPHRINQEDKQEEHIRNEKLFLVFNSLFAGKAFQASLDLSNISLDNLLNEETQFSCSDLKLDYKYFIRTYRDLKRFLNEFKFSKTLINTNDIYLPDYVLFRLLTFRYKNLHHLVFEKISNIIDNKDYDVVNEKMTDSWNETDGSHYIYTESSKEKLFDTLKANNYNLKDIEIINASLCILFGEKSKAFYETNQYTISKSYYTNFYLRNGIPNDAYTVSKFKESFYAGNIVDLINKMKGLSQNVRLQAFNELKLYLFSIANSVENNKADFSKFIIALNHFEFISLVNDFKEVEKIIQNFSEKTPNLTHTDLKDALINSNIIIGPLDRFLADVIINAARKERDDIYTKENSIEYANFPFNVTDTKNILLEKFENVLKQNVGYNIHFSYYTLQVDFIAVDFQIILAFKADKLFKKHIQRNFLHFLWVGYLDFKAEPEGFPQEHQTYKPNDFLCQIFCNITDWKALKAHKKNKDIYKQFRENGFKNYNEYLMTEEIENIIVGEDHKSKLERIKKLMKVFIANDCKPLNRKQFAEVK</sequence>
<dbReference type="SUPFAM" id="SSF52540">
    <property type="entry name" value="P-loop containing nucleoside triphosphate hydrolases"/>
    <property type="match status" value="1"/>
</dbReference>
<name>A0ABX7DPI6_9FLAO</name>
<feature type="transmembrane region" description="Helical" evidence="1">
    <location>
        <begin position="78"/>
        <end position="94"/>
    </location>
</feature>
<keyword evidence="1" id="KW-1133">Transmembrane helix</keyword>
<feature type="transmembrane region" description="Helical" evidence="1">
    <location>
        <begin position="12"/>
        <end position="30"/>
    </location>
</feature>
<reference evidence="3 4" key="1">
    <citation type="submission" date="2021-01" db="EMBL/GenBank/DDBJ databases">
        <title>Aequorivita sp. strain KX20305, a bacterium isolated from the sediment collected at a cold seep field in South China Sea.</title>
        <authorList>
            <person name="Zhang H."/>
            <person name="Li C."/>
        </authorList>
    </citation>
    <scope>NUCLEOTIDE SEQUENCE [LARGE SCALE GENOMIC DNA]</scope>
    <source>
        <strain evidence="3 4">KX20305</strain>
    </source>
</reference>
<dbReference type="Pfam" id="PF07693">
    <property type="entry name" value="KAP_NTPase"/>
    <property type="match status" value="1"/>
</dbReference>
<keyword evidence="4" id="KW-1185">Reference proteome</keyword>
<dbReference type="InterPro" id="IPR027417">
    <property type="entry name" value="P-loop_NTPase"/>
</dbReference>
<keyword evidence="1" id="KW-0472">Membrane</keyword>
<evidence type="ECO:0000313" key="3">
    <source>
        <dbReference type="EMBL" id="QQX75989.1"/>
    </source>
</evidence>
<evidence type="ECO:0000313" key="4">
    <source>
        <dbReference type="Proteomes" id="UP000629420"/>
    </source>
</evidence>
<dbReference type="RefSeq" id="WP_202335800.1">
    <property type="nucleotide sequence ID" value="NZ_CP068439.1"/>
</dbReference>